<evidence type="ECO:0000259" key="3">
    <source>
        <dbReference type="PROSITE" id="PS50110"/>
    </source>
</evidence>
<dbReference type="InterPro" id="IPR046947">
    <property type="entry name" value="LytR-like"/>
</dbReference>
<dbReference type="PROSITE" id="PS50110">
    <property type="entry name" value="RESPONSE_REGULATORY"/>
    <property type="match status" value="1"/>
</dbReference>
<feature type="modified residue" description="4-aspartylphosphate" evidence="2">
    <location>
        <position position="54"/>
    </location>
</feature>
<keyword evidence="1" id="KW-0902">Two-component regulatory system</keyword>
<dbReference type="PANTHER" id="PTHR37299">
    <property type="entry name" value="TRANSCRIPTIONAL REGULATOR-RELATED"/>
    <property type="match status" value="1"/>
</dbReference>
<gene>
    <name evidence="5" type="ORF">TW77_02275</name>
</gene>
<dbReference type="InterPro" id="IPR007492">
    <property type="entry name" value="LytTR_DNA-bd_dom"/>
</dbReference>
<dbReference type="InterPro" id="IPR001789">
    <property type="entry name" value="Sig_transdc_resp-reg_receiver"/>
</dbReference>
<protein>
    <submittedName>
        <fullName evidence="5">Response regulator</fullName>
    </submittedName>
</protein>
<evidence type="ECO:0000259" key="4">
    <source>
        <dbReference type="PROSITE" id="PS50930"/>
    </source>
</evidence>
<dbReference type="SMART" id="SM00448">
    <property type="entry name" value="REC"/>
    <property type="match status" value="1"/>
</dbReference>
<dbReference type="GO" id="GO:0003677">
    <property type="term" value="F:DNA binding"/>
    <property type="evidence" value="ECO:0007669"/>
    <property type="project" value="InterPro"/>
</dbReference>
<organism evidence="5 6">
    <name type="scientific">Pseudoalteromonas rubra</name>
    <dbReference type="NCBI Taxonomy" id="43658"/>
    <lineage>
        <taxon>Bacteria</taxon>
        <taxon>Pseudomonadati</taxon>
        <taxon>Pseudomonadota</taxon>
        <taxon>Gammaproteobacteria</taxon>
        <taxon>Alteromonadales</taxon>
        <taxon>Pseudoalteromonadaceae</taxon>
        <taxon>Pseudoalteromonas</taxon>
    </lineage>
</organism>
<evidence type="ECO:0000256" key="1">
    <source>
        <dbReference type="ARBA" id="ARBA00023012"/>
    </source>
</evidence>
<dbReference type="AlphaFoldDB" id="A0A0F4QZ64"/>
<reference evidence="5 6" key="1">
    <citation type="journal article" date="2015" name="BMC Genomics">
        <title>Genome mining reveals unlocked bioactive potential of marine Gram-negative bacteria.</title>
        <authorList>
            <person name="Machado H."/>
            <person name="Sonnenschein E.C."/>
            <person name="Melchiorsen J."/>
            <person name="Gram L."/>
        </authorList>
    </citation>
    <scope>NUCLEOTIDE SEQUENCE [LARGE SCALE GENOMIC DNA]</scope>
    <source>
        <strain evidence="5 6">S2471</strain>
    </source>
</reference>
<evidence type="ECO:0000313" key="6">
    <source>
        <dbReference type="Proteomes" id="UP000033452"/>
    </source>
</evidence>
<dbReference type="PANTHER" id="PTHR37299:SF4">
    <property type="entry name" value="TRANSCRIPTIONAL REGULATOR"/>
    <property type="match status" value="1"/>
</dbReference>
<dbReference type="OrthoDB" id="236568at2"/>
<dbReference type="SUPFAM" id="SSF52172">
    <property type="entry name" value="CheY-like"/>
    <property type="match status" value="1"/>
</dbReference>
<keyword evidence="2" id="KW-0597">Phosphoprotein</keyword>
<sequence>MLNIAIIEDELPALQKLKTQLSQLCHYQLVYHGEDPARFLADFDHYQIDLVFVDINLPGMNGLQLSQQLQTAGFKGQIIFTTAYSEFAVDAFTLGATDYLLKPYTNERLALALSRVTAQGLPGTEPLTLTSKVGDKVTRIEASKIEVIKLEHGHAIAYSAEHTYPIDLTLEELMTTLPDVFLRIHRNAIVNRLKISTLERWVTGGYLIKLAHSGQQVISSRSGAKLLRQKLQI</sequence>
<dbReference type="Proteomes" id="UP000033452">
    <property type="component" value="Unassembled WGS sequence"/>
</dbReference>
<dbReference type="RefSeq" id="WP_046003360.1">
    <property type="nucleotide sequence ID" value="NZ_JXYA01000004.1"/>
</dbReference>
<feature type="domain" description="Response regulatory" evidence="3">
    <location>
        <begin position="3"/>
        <end position="117"/>
    </location>
</feature>
<name>A0A0F4QZ64_9GAMM</name>
<evidence type="ECO:0000256" key="2">
    <source>
        <dbReference type="PROSITE-ProRule" id="PRU00169"/>
    </source>
</evidence>
<dbReference type="SMART" id="SM00850">
    <property type="entry name" value="LytTR"/>
    <property type="match status" value="1"/>
</dbReference>
<dbReference type="Pfam" id="PF04397">
    <property type="entry name" value="LytTR"/>
    <property type="match status" value="1"/>
</dbReference>
<accession>A0A0F4QZ64</accession>
<proteinExistence type="predicted"/>
<comment type="caution">
    <text evidence="5">The sequence shown here is derived from an EMBL/GenBank/DDBJ whole genome shotgun (WGS) entry which is preliminary data.</text>
</comment>
<dbReference type="PATRIC" id="fig|43658.5.peg.472"/>
<evidence type="ECO:0000313" key="5">
    <source>
        <dbReference type="EMBL" id="KJZ12629.1"/>
    </source>
</evidence>
<feature type="domain" description="HTH LytTR-type" evidence="4">
    <location>
        <begin position="129"/>
        <end position="233"/>
    </location>
</feature>
<dbReference type="Gene3D" id="3.40.50.2300">
    <property type="match status" value="1"/>
</dbReference>
<dbReference type="GO" id="GO:0000156">
    <property type="term" value="F:phosphorelay response regulator activity"/>
    <property type="evidence" value="ECO:0007669"/>
    <property type="project" value="InterPro"/>
</dbReference>
<dbReference type="EMBL" id="JXYA01000004">
    <property type="protein sequence ID" value="KJZ12629.1"/>
    <property type="molecule type" value="Genomic_DNA"/>
</dbReference>
<dbReference type="InterPro" id="IPR011006">
    <property type="entry name" value="CheY-like_superfamily"/>
</dbReference>
<keyword evidence="6" id="KW-1185">Reference proteome</keyword>
<dbReference type="PROSITE" id="PS50930">
    <property type="entry name" value="HTH_LYTTR"/>
    <property type="match status" value="1"/>
</dbReference>
<dbReference type="Gene3D" id="2.40.50.1020">
    <property type="entry name" value="LytTr DNA-binding domain"/>
    <property type="match status" value="1"/>
</dbReference>
<dbReference type="Pfam" id="PF00072">
    <property type="entry name" value="Response_reg"/>
    <property type="match status" value="1"/>
</dbReference>